<dbReference type="GO" id="GO:0005615">
    <property type="term" value="C:extracellular space"/>
    <property type="evidence" value="ECO:0007669"/>
    <property type="project" value="TreeGrafter"/>
</dbReference>
<dbReference type="GO" id="GO:0030199">
    <property type="term" value="P:collagen fibril organization"/>
    <property type="evidence" value="ECO:0007669"/>
    <property type="project" value="TreeGrafter"/>
</dbReference>
<accession>A0AAV6ZMY6</accession>
<reference evidence="6" key="1">
    <citation type="thesis" date="2020" institute="ProQuest LLC" country="789 East Eisenhower Parkway, Ann Arbor, MI, USA">
        <title>Comparative Genomics and Chromosome Evolution.</title>
        <authorList>
            <person name="Mudd A.B."/>
        </authorList>
    </citation>
    <scope>NUCLEOTIDE SEQUENCE</scope>
    <source>
        <strain evidence="6">237g6f4</strain>
        <tissue evidence="6">Blood</tissue>
    </source>
</reference>
<dbReference type="PANTHER" id="PTHR15040">
    <property type="entry name" value="DERMATOPONTIN-RELATED"/>
    <property type="match status" value="1"/>
</dbReference>
<evidence type="ECO:0000256" key="4">
    <source>
        <dbReference type="ARBA" id="ARBA00023157"/>
    </source>
</evidence>
<dbReference type="PANTHER" id="PTHR15040:SF3">
    <property type="entry name" value="SI:DKEY-14D8.6-RELATED"/>
    <property type="match status" value="1"/>
</dbReference>
<keyword evidence="3" id="KW-0964">Secreted</keyword>
<name>A0AAV6ZMY6_ENGPU</name>
<dbReference type="Pfam" id="PF14704">
    <property type="entry name" value="DERM"/>
    <property type="match status" value="1"/>
</dbReference>
<feature type="signal peptide" evidence="5">
    <location>
        <begin position="1"/>
        <end position="16"/>
    </location>
</feature>
<evidence type="ECO:0008006" key="8">
    <source>
        <dbReference type="Google" id="ProtNLM"/>
    </source>
</evidence>
<evidence type="ECO:0000313" key="6">
    <source>
        <dbReference type="EMBL" id="KAG8548660.1"/>
    </source>
</evidence>
<organism evidence="6 7">
    <name type="scientific">Engystomops pustulosus</name>
    <name type="common">Tungara frog</name>
    <name type="synonym">Physalaemus pustulosus</name>
    <dbReference type="NCBI Taxonomy" id="76066"/>
    <lineage>
        <taxon>Eukaryota</taxon>
        <taxon>Metazoa</taxon>
        <taxon>Chordata</taxon>
        <taxon>Craniata</taxon>
        <taxon>Vertebrata</taxon>
        <taxon>Euteleostomi</taxon>
        <taxon>Amphibia</taxon>
        <taxon>Batrachia</taxon>
        <taxon>Anura</taxon>
        <taxon>Neobatrachia</taxon>
        <taxon>Hyloidea</taxon>
        <taxon>Leptodactylidae</taxon>
        <taxon>Leiuperinae</taxon>
        <taxon>Engystomops</taxon>
    </lineage>
</organism>
<evidence type="ECO:0000256" key="5">
    <source>
        <dbReference type="SAM" id="SignalP"/>
    </source>
</evidence>
<dbReference type="AlphaFoldDB" id="A0AAV6ZMY6"/>
<comment type="caution">
    <text evidence="6">The sequence shown here is derived from an EMBL/GenBank/DDBJ whole genome shotgun (WGS) entry which is preliminary data.</text>
</comment>
<comment type="similarity">
    <text evidence="2">Belongs to the dermatopontin family.</text>
</comment>
<evidence type="ECO:0000256" key="1">
    <source>
        <dbReference type="ARBA" id="ARBA00004613"/>
    </source>
</evidence>
<evidence type="ECO:0000313" key="7">
    <source>
        <dbReference type="Proteomes" id="UP000824782"/>
    </source>
</evidence>
<feature type="chain" id="PRO_5043630590" description="Dermatopontin" evidence="5">
    <location>
        <begin position="17"/>
        <end position="170"/>
    </location>
</feature>
<dbReference type="InterPro" id="IPR026645">
    <property type="entry name" value="Dermatopontin"/>
</dbReference>
<dbReference type="GO" id="GO:0031012">
    <property type="term" value="C:extracellular matrix"/>
    <property type="evidence" value="ECO:0007669"/>
    <property type="project" value="TreeGrafter"/>
</dbReference>
<keyword evidence="4" id="KW-1015">Disulfide bond</keyword>
<keyword evidence="5" id="KW-0732">Signal</keyword>
<comment type="subcellular location">
    <subcellularLocation>
        <location evidence="1">Secreted</location>
    </subcellularLocation>
</comment>
<keyword evidence="7" id="KW-1185">Reference proteome</keyword>
<dbReference type="Proteomes" id="UP000824782">
    <property type="component" value="Unassembled WGS sequence"/>
</dbReference>
<sequence length="170" mass="20128">MRVILALLLGIVVTSAAPSERWVNDYDQVLHFECQSHQSINLIISIHDNKREDRVWDFSCQNTFNYPGSCYWTGYVNDFDRELNFICPFGSVLSGMDSYHDNSKEDRRWRFLCCQGEVPVQRNCKWSGNVNEFDLYLRWDAPLNHYLAGAQSYHDNSKEDRRWSYYSCEK</sequence>
<protein>
    <recommendedName>
        <fullName evidence="8">Dermatopontin</fullName>
    </recommendedName>
</protein>
<gene>
    <name evidence="6" type="ORF">GDO81_024662</name>
</gene>
<evidence type="ECO:0000256" key="3">
    <source>
        <dbReference type="ARBA" id="ARBA00022525"/>
    </source>
</evidence>
<proteinExistence type="inferred from homology"/>
<evidence type="ECO:0000256" key="2">
    <source>
        <dbReference type="ARBA" id="ARBA00008712"/>
    </source>
</evidence>
<dbReference type="EMBL" id="WNYA01000356">
    <property type="protein sequence ID" value="KAG8548660.1"/>
    <property type="molecule type" value="Genomic_DNA"/>
</dbReference>